<dbReference type="Pfam" id="PF13545">
    <property type="entry name" value="HTH_Crp_2"/>
    <property type="match status" value="1"/>
</dbReference>
<dbReference type="RefSeq" id="WP_213541974.1">
    <property type="nucleotide sequence ID" value="NZ_AP023418.1"/>
</dbReference>
<keyword evidence="2" id="KW-0238">DNA-binding</keyword>
<dbReference type="AlphaFoldDB" id="A0A810Q4N9"/>
<evidence type="ECO:0000256" key="1">
    <source>
        <dbReference type="ARBA" id="ARBA00023015"/>
    </source>
</evidence>
<dbReference type="EMBL" id="AP023418">
    <property type="protein sequence ID" value="BCK81212.1"/>
    <property type="molecule type" value="Genomic_DNA"/>
</dbReference>
<dbReference type="Gene3D" id="2.60.120.10">
    <property type="entry name" value="Jelly Rolls"/>
    <property type="match status" value="1"/>
</dbReference>
<organism evidence="5 6">
    <name type="scientific">Vescimonas coprocola</name>
    <dbReference type="NCBI Taxonomy" id="2714355"/>
    <lineage>
        <taxon>Bacteria</taxon>
        <taxon>Bacillati</taxon>
        <taxon>Bacillota</taxon>
        <taxon>Clostridia</taxon>
        <taxon>Eubacteriales</taxon>
        <taxon>Oscillospiraceae</taxon>
        <taxon>Vescimonas</taxon>
    </lineage>
</organism>
<dbReference type="Gene3D" id="1.10.10.10">
    <property type="entry name" value="Winged helix-like DNA-binding domain superfamily/Winged helix DNA-binding domain"/>
    <property type="match status" value="1"/>
</dbReference>
<dbReference type="GO" id="GO:0003677">
    <property type="term" value="F:DNA binding"/>
    <property type="evidence" value="ECO:0007669"/>
    <property type="project" value="UniProtKB-KW"/>
</dbReference>
<dbReference type="Proteomes" id="UP000681035">
    <property type="component" value="Chromosome"/>
</dbReference>
<dbReference type="CDD" id="cd00038">
    <property type="entry name" value="CAP_ED"/>
    <property type="match status" value="1"/>
</dbReference>
<protein>
    <submittedName>
        <fullName evidence="5">Catabolite gene activator protein</fullName>
    </submittedName>
</protein>
<feature type="domain" description="HTH crp-type" evidence="4">
    <location>
        <begin position="149"/>
        <end position="212"/>
    </location>
</feature>
<keyword evidence="3" id="KW-0804">Transcription</keyword>
<accession>A0A810Q4N9</accession>
<dbReference type="KEGG" id="vcop:MM50RIKEN_09750"/>
<reference evidence="5" key="1">
    <citation type="submission" date="2020-09" db="EMBL/GenBank/DDBJ databases">
        <title>New species isolated from human feces.</title>
        <authorList>
            <person name="Kitahara M."/>
            <person name="Shigeno Y."/>
            <person name="Shime M."/>
            <person name="Matsumoto Y."/>
            <person name="Nakamura S."/>
            <person name="Motooka D."/>
            <person name="Fukuoka S."/>
            <person name="Nishikawa H."/>
            <person name="Benno Y."/>
        </authorList>
    </citation>
    <scope>NUCLEOTIDE SEQUENCE</scope>
    <source>
        <strain evidence="5">MM50</strain>
    </source>
</reference>
<dbReference type="InterPro" id="IPR014710">
    <property type="entry name" value="RmlC-like_jellyroll"/>
</dbReference>
<evidence type="ECO:0000259" key="4">
    <source>
        <dbReference type="Pfam" id="PF13545"/>
    </source>
</evidence>
<sequence length="213" mass="24250">MIQLNDPALKCALIEKHHFQEYFSLDLEKCSVLLRCEAGETLCHSGEIYPEIQLLADGALIASSVSKSGKLHCELQYQSPNILGLTSALWNKPAINTIEALTPCLCLSLSVDLYGEALHQDTKFLNYACSYLAEHIRKNFIHYEQLPTRLAQFILREQKDGYFGYNTRLCADVLETSQRHLLRTLRSFCDKGILEHVGRSRYRILDVSKLEAQ</sequence>
<evidence type="ECO:0000256" key="3">
    <source>
        <dbReference type="ARBA" id="ARBA00023163"/>
    </source>
</evidence>
<dbReference type="InterPro" id="IPR012318">
    <property type="entry name" value="HTH_CRP"/>
</dbReference>
<evidence type="ECO:0000313" key="5">
    <source>
        <dbReference type="EMBL" id="BCK81212.1"/>
    </source>
</evidence>
<dbReference type="InterPro" id="IPR000595">
    <property type="entry name" value="cNMP-bd_dom"/>
</dbReference>
<dbReference type="SUPFAM" id="SSF51206">
    <property type="entry name" value="cAMP-binding domain-like"/>
    <property type="match status" value="1"/>
</dbReference>
<proteinExistence type="predicted"/>
<name>A0A810Q4N9_9FIRM</name>
<dbReference type="InterPro" id="IPR036388">
    <property type="entry name" value="WH-like_DNA-bd_sf"/>
</dbReference>
<evidence type="ECO:0000313" key="6">
    <source>
        <dbReference type="Proteomes" id="UP000681035"/>
    </source>
</evidence>
<gene>
    <name evidence="5" type="ORF">MM50RIKEN_09750</name>
</gene>
<dbReference type="GO" id="GO:0006355">
    <property type="term" value="P:regulation of DNA-templated transcription"/>
    <property type="evidence" value="ECO:0007669"/>
    <property type="project" value="InterPro"/>
</dbReference>
<keyword evidence="6" id="KW-1185">Reference proteome</keyword>
<keyword evidence="1" id="KW-0805">Transcription regulation</keyword>
<evidence type="ECO:0000256" key="2">
    <source>
        <dbReference type="ARBA" id="ARBA00023125"/>
    </source>
</evidence>
<dbReference type="InterPro" id="IPR018490">
    <property type="entry name" value="cNMP-bd_dom_sf"/>
</dbReference>